<evidence type="ECO:0000313" key="2">
    <source>
        <dbReference type="EMBL" id="OMH83174.1"/>
    </source>
</evidence>
<dbReference type="Proteomes" id="UP000188320">
    <property type="component" value="Unassembled WGS sequence"/>
</dbReference>
<evidence type="ECO:0000313" key="3">
    <source>
        <dbReference type="Proteomes" id="UP000188320"/>
    </source>
</evidence>
<reference evidence="3" key="1">
    <citation type="submission" date="2017-01" db="EMBL/GenBank/DDBJ databases">
        <authorList>
            <person name="Wang Y."/>
            <person name="White M."/>
            <person name="Kvist S."/>
            <person name="Moncalvo J.-M."/>
        </authorList>
    </citation>
    <scope>NUCLEOTIDE SEQUENCE [LARGE SCALE GENOMIC DNA]</scope>
    <source>
        <strain evidence="3">COL-18-3</strain>
    </source>
</reference>
<name>A0A1R1PQD9_ZANCU</name>
<feature type="region of interest" description="Disordered" evidence="1">
    <location>
        <begin position="1"/>
        <end position="52"/>
    </location>
</feature>
<keyword evidence="3" id="KW-1185">Reference proteome</keyword>
<dbReference type="EMBL" id="LSSK01000486">
    <property type="protein sequence ID" value="OMH83174.1"/>
    <property type="molecule type" value="Genomic_DNA"/>
</dbReference>
<feature type="non-terminal residue" evidence="2">
    <location>
        <position position="102"/>
    </location>
</feature>
<dbReference type="AlphaFoldDB" id="A0A1R1PQD9"/>
<protein>
    <submittedName>
        <fullName evidence="2">Uncharacterized protein</fullName>
    </submittedName>
</protein>
<organism evidence="2 3">
    <name type="scientific">Zancudomyces culisetae</name>
    <name type="common">Gut fungus</name>
    <name type="synonym">Smittium culisetae</name>
    <dbReference type="NCBI Taxonomy" id="1213189"/>
    <lineage>
        <taxon>Eukaryota</taxon>
        <taxon>Fungi</taxon>
        <taxon>Fungi incertae sedis</taxon>
        <taxon>Zoopagomycota</taxon>
        <taxon>Kickxellomycotina</taxon>
        <taxon>Harpellomycetes</taxon>
        <taxon>Harpellales</taxon>
        <taxon>Legeriomycetaceae</taxon>
        <taxon>Zancudomyces</taxon>
    </lineage>
</organism>
<feature type="compositionally biased region" description="Gly residues" evidence="1">
    <location>
        <begin position="43"/>
        <end position="52"/>
    </location>
</feature>
<proteinExistence type="predicted"/>
<evidence type="ECO:0000256" key="1">
    <source>
        <dbReference type="SAM" id="MobiDB-lite"/>
    </source>
</evidence>
<sequence length="102" mass="9575">MVEAGGWGQQQQQQQQQGFASVVGGGSGTAFKGYTGSPERRGTGIGGMGGSGTGHVGATAASIVAGGISADNVGGGGGGYGQQKIDLSEFPALGGGIGGTSS</sequence>
<feature type="compositionally biased region" description="Low complexity" evidence="1">
    <location>
        <begin position="9"/>
        <end position="22"/>
    </location>
</feature>
<gene>
    <name evidence="2" type="ORF">AX774_g3323</name>
</gene>
<comment type="caution">
    <text evidence="2">The sequence shown here is derived from an EMBL/GenBank/DDBJ whole genome shotgun (WGS) entry which is preliminary data.</text>
</comment>
<accession>A0A1R1PQD9</accession>